<sequence>MKFINPKTDYAFKKIFGSDQSQNILISFLNAIVYQGETFITSLEIISTLFNCIATVSDRHSCKPLWKPPFMIQ</sequence>
<dbReference type="Proteomes" id="UP001153761">
    <property type="component" value="Chromosome"/>
</dbReference>
<dbReference type="AlphaFoldDB" id="A0A1J1JFN0"/>
<dbReference type="Pfam" id="PF12784">
    <property type="entry name" value="PDDEXK_2"/>
    <property type="match status" value="1"/>
</dbReference>
<dbReference type="EMBL" id="LO018304">
    <property type="protein sequence ID" value="CUM59941.1"/>
    <property type="molecule type" value="Genomic_DNA"/>
</dbReference>
<name>A0A1J1JFN0_PLAAG</name>
<evidence type="ECO:0000313" key="1">
    <source>
        <dbReference type="EMBL" id="CAD5920721.1"/>
    </source>
</evidence>
<dbReference type="EMBL" id="LR882963">
    <property type="protein sequence ID" value="CAD5920721.1"/>
    <property type="molecule type" value="Genomic_DNA"/>
</dbReference>
<gene>
    <name evidence="1" type="ORF">PANO66_00672</name>
    <name evidence="2" type="ORF">PLAM_1975</name>
</gene>
<evidence type="ECO:0000313" key="2">
    <source>
        <dbReference type="EMBL" id="CUM59941.1"/>
    </source>
</evidence>
<reference evidence="1" key="2">
    <citation type="submission" date="2020-09" db="EMBL/GenBank/DDBJ databases">
        <authorList>
            <person name="Blom J."/>
        </authorList>
    </citation>
    <scope>NUCLEOTIDE SEQUENCE</scope>
    <source>
        <strain evidence="1">No.66</strain>
    </source>
</reference>
<reference evidence="2" key="1">
    <citation type="submission" date="2015-09" db="EMBL/GenBank/DDBJ databases">
        <authorList>
            <person name="Jackson K.R."/>
            <person name="Lunt B.L."/>
            <person name="Fisher J.N.B."/>
            <person name="Gardner A.V."/>
            <person name="Bailey M.E."/>
            <person name="Deus L.M."/>
            <person name="Earl A.S."/>
            <person name="Gibby P.D."/>
            <person name="Hartmann K.A."/>
            <person name="Liu J.E."/>
            <person name="Manci A.M."/>
            <person name="Nielsen D.A."/>
            <person name="Solomon M.B."/>
            <person name="Breakwell D.P."/>
            <person name="Burnett S.H."/>
            <person name="Grose J.H."/>
        </authorList>
    </citation>
    <scope>NUCLEOTIDE SEQUENCE</scope>
    <source>
        <strain evidence="2">7805</strain>
    </source>
</reference>
<organism evidence="2">
    <name type="scientific">Planktothrix agardhii</name>
    <name type="common">Oscillatoria agardhii</name>
    <dbReference type="NCBI Taxonomy" id="1160"/>
    <lineage>
        <taxon>Bacteria</taxon>
        <taxon>Bacillati</taxon>
        <taxon>Cyanobacteriota</taxon>
        <taxon>Cyanophyceae</taxon>
        <taxon>Oscillatoriophycideae</taxon>
        <taxon>Oscillatoriales</taxon>
        <taxon>Microcoleaceae</taxon>
        <taxon>Planktothrix</taxon>
    </lineage>
</organism>
<evidence type="ECO:0008006" key="3">
    <source>
        <dbReference type="Google" id="ProtNLM"/>
    </source>
</evidence>
<accession>A0A1J1JFN0</accession>
<protein>
    <recommendedName>
        <fullName evidence="3">Transposase</fullName>
    </recommendedName>
</protein>
<proteinExistence type="predicted"/>